<dbReference type="GO" id="GO:0005874">
    <property type="term" value="C:microtubule"/>
    <property type="evidence" value="ECO:0007669"/>
    <property type="project" value="UniProtKB-KW"/>
</dbReference>
<feature type="region of interest" description="Disordered" evidence="34">
    <location>
        <begin position="276"/>
        <end position="295"/>
    </location>
</feature>
<keyword evidence="13" id="KW-0808">Transferase</keyword>
<evidence type="ECO:0000256" key="3">
    <source>
        <dbReference type="ARBA" id="ARBA00004604"/>
    </source>
</evidence>
<comment type="cofactor">
    <cofactor evidence="1">
        <name>Mg(2+)</name>
        <dbReference type="ChEBI" id="CHEBI:18420"/>
    </cofactor>
</comment>
<dbReference type="SMART" id="SM00220">
    <property type="entry name" value="S_TKc"/>
    <property type="match status" value="1"/>
</dbReference>
<evidence type="ECO:0000256" key="30">
    <source>
        <dbReference type="ARBA" id="ARBA00048679"/>
    </source>
</evidence>
<evidence type="ECO:0000256" key="28">
    <source>
        <dbReference type="ARBA" id="ARBA00023328"/>
    </source>
</evidence>
<keyword evidence="24" id="KW-0206">Cytoskeleton</keyword>
<dbReference type="InterPro" id="IPR000719">
    <property type="entry name" value="Prot_kinase_dom"/>
</dbReference>
<dbReference type="InterPro" id="IPR011009">
    <property type="entry name" value="Kinase-like_dom_sf"/>
</dbReference>
<keyword evidence="16" id="KW-0547">Nucleotide-binding</keyword>
<evidence type="ECO:0000256" key="8">
    <source>
        <dbReference type="ARBA" id="ARBA00022454"/>
    </source>
</evidence>
<organism evidence="36 37">
    <name type="scientific">Patiria miniata</name>
    <name type="common">Bat star</name>
    <name type="synonym">Asterina miniata</name>
    <dbReference type="NCBI Taxonomy" id="46514"/>
    <lineage>
        <taxon>Eukaryota</taxon>
        <taxon>Metazoa</taxon>
        <taxon>Echinodermata</taxon>
        <taxon>Eleutherozoa</taxon>
        <taxon>Asterozoa</taxon>
        <taxon>Asteroidea</taxon>
        <taxon>Valvatacea</taxon>
        <taxon>Valvatida</taxon>
        <taxon>Asterinidae</taxon>
        <taxon>Patiria</taxon>
    </lineage>
</organism>
<keyword evidence="23 33" id="KW-0175">Coiled coil</keyword>
<keyword evidence="27" id="KW-0131">Cell cycle</keyword>
<dbReference type="GO" id="GO:0000922">
    <property type="term" value="C:spindle pole"/>
    <property type="evidence" value="ECO:0007669"/>
    <property type="project" value="UniProtKB-SubCell"/>
</dbReference>
<dbReference type="FunFam" id="1.10.510.10:FF:000356">
    <property type="entry name" value="Serine/threonine-protein kinase Nek2"/>
    <property type="match status" value="1"/>
</dbReference>
<dbReference type="InterPro" id="IPR051131">
    <property type="entry name" value="NEK_Ser/Thr_kinase_NIMA"/>
</dbReference>
<keyword evidence="12" id="KW-0132">Cell division</keyword>
<evidence type="ECO:0000256" key="6">
    <source>
        <dbReference type="ARBA" id="ARBA00010886"/>
    </source>
</evidence>
<evidence type="ECO:0000259" key="35">
    <source>
        <dbReference type="PROSITE" id="PS50011"/>
    </source>
</evidence>
<feature type="region of interest" description="Disordered" evidence="34">
    <location>
        <begin position="405"/>
        <end position="432"/>
    </location>
</feature>
<dbReference type="PANTHER" id="PTHR44899">
    <property type="entry name" value="CAMK FAMILY PROTEIN KINASE"/>
    <property type="match status" value="1"/>
</dbReference>
<dbReference type="OMA" id="LALHRCH"/>
<evidence type="ECO:0000256" key="19">
    <source>
        <dbReference type="ARBA" id="ARBA00022829"/>
    </source>
</evidence>
<dbReference type="OrthoDB" id="248923at2759"/>
<comment type="similarity">
    <text evidence="6">Belongs to the protein kinase superfamily. NEK Ser/Thr protein kinase family. NIMA subfamily.</text>
</comment>
<keyword evidence="18" id="KW-0418">Kinase</keyword>
<keyword evidence="26" id="KW-0469">Meiosis</keyword>
<keyword evidence="14" id="KW-0493">Microtubule</keyword>
<dbReference type="GO" id="GO:0005524">
    <property type="term" value="F:ATP binding"/>
    <property type="evidence" value="ECO:0007669"/>
    <property type="project" value="UniProtKB-KW"/>
</dbReference>
<evidence type="ECO:0000256" key="2">
    <source>
        <dbReference type="ARBA" id="ARBA00004300"/>
    </source>
</evidence>
<dbReference type="GO" id="GO:0046872">
    <property type="term" value="F:metal ion binding"/>
    <property type="evidence" value="ECO:0007669"/>
    <property type="project" value="UniProtKB-KW"/>
</dbReference>
<keyword evidence="15" id="KW-0479">Metal-binding</keyword>
<keyword evidence="25" id="KW-0539">Nucleus</keyword>
<dbReference type="Gene3D" id="1.10.510.10">
    <property type="entry name" value="Transferase(Phosphotransferase) domain 1"/>
    <property type="match status" value="1"/>
</dbReference>
<name>A0A914BHT7_PATMI</name>
<evidence type="ECO:0000313" key="36">
    <source>
        <dbReference type="EnsemblMetazoa" id="XP_038075838.1"/>
    </source>
</evidence>
<comment type="catalytic activity">
    <reaction evidence="29">
        <text>L-threonyl-[protein] + ATP = O-phospho-L-threonyl-[protein] + ADP + H(+)</text>
        <dbReference type="Rhea" id="RHEA:46608"/>
        <dbReference type="Rhea" id="RHEA-COMP:11060"/>
        <dbReference type="Rhea" id="RHEA-COMP:11605"/>
        <dbReference type="ChEBI" id="CHEBI:15378"/>
        <dbReference type="ChEBI" id="CHEBI:30013"/>
        <dbReference type="ChEBI" id="CHEBI:30616"/>
        <dbReference type="ChEBI" id="CHEBI:61977"/>
        <dbReference type="ChEBI" id="CHEBI:456216"/>
        <dbReference type="EC" id="2.7.11.1"/>
    </reaction>
</comment>
<evidence type="ECO:0000256" key="27">
    <source>
        <dbReference type="ARBA" id="ARBA00023306"/>
    </source>
</evidence>
<feature type="compositionally biased region" description="Basic and acidic residues" evidence="34">
    <location>
        <begin position="423"/>
        <end position="432"/>
    </location>
</feature>
<evidence type="ECO:0000256" key="32">
    <source>
        <dbReference type="ARBA" id="ARBA00082682"/>
    </source>
</evidence>
<evidence type="ECO:0000256" key="14">
    <source>
        <dbReference type="ARBA" id="ARBA00022701"/>
    </source>
</evidence>
<comment type="catalytic activity">
    <reaction evidence="30">
        <text>L-seryl-[protein] + ATP = O-phospho-L-seryl-[protein] + ADP + H(+)</text>
        <dbReference type="Rhea" id="RHEA:17989"/>
        <dbReference type="Rhea" id="RHEA-COMP:9863"/>
        <dbReference type="Rhea" id="RHEA-COMP:11604"/>
        <dbReference type="ChEBI" id="CHEBI:15378"/>
        <dbReference type="ChEBI" id="CHEBI:29999"/>
        <dbReference type="ChEBI" id="CHEBI:30616"/>
        <dbReference type="ChEBI" id="CHEBI:83421"/>
        <dbReference type="ChEBI" id="CHEBI:456216"/>
        <dbReference type="EC" id="2.7.11.1"/>
    </reaction>
</comment>
<keyword evidence="8" id="KW-0158">Chromosome</keyword>
<keyword evidence="20" id="KW-0995">Kinetochore</keyword>
<evidence type="ECO:0000256" key="23">
    <source>
        <dbReference type="ARBA" id="ARBA00023054"/>
    </source>
</evidence>
<dbReference type="FunFam" id="3.30.200.20:FF:000310">
    <property type="entry name" value="serine/threonine-protein kinase Nek2"/>
    <property type="match status" value="1"/>
</dbReference>
<dbReference type="GO" id="GO:0000278">
    <property type="term" value="P:mitotic cell cycle"/>
    <property type="evidence" value="ECO:0007669"/>
    <property type="project" value="UniProtKB-ARBA"/>
</dbReference>
<keyword evidence="10" id="KW-0723">Serine/threonine-protein kinase</keyword>
<keyword evidence="9" id="KW-0963">Cytoplasm</keyword>
<keyword evidence="11" id="KW-0597">Phosphoprotein</keyword>
<evidence type="ECO:0000256" key="26">
    <source>
        <dbReference type="ARBA" id="ARBA00023254"/>
    </source>
</evidence>
<evidence type="ECO:0000256" key="34">
    <source>
        <dbReference type="SAM" id="MobiDB-lite"/>
    </source>
</evidence>
<dbReference type="GO" id="GO:0051321">
    <property type="term" value="P:meiotic cell cycle"/>
    <property type="evidence" value="ECO:0007669"/>
    <property type="project" value="UniProtKB-KW"/>
</dbReference>
<dbReference type="Pfam" id="PF00069">
    <property type="entry name" value="Pkinase"/>
    <property type="match status" value="1"/>
</dbReference>
<evidence type="ECO:0000256" key="16">
    <source>
        <dbReference type="ARBA" id="ARBA00022741"/>
    </source>
</evidence>
<dbReference type="InterPro" id="IPR008271">
    <property type="entry name" value="Ser/Thr_kinase_AS"/>
</dbReference>
<reference evidence="36" key="1">
    <citation type="submission" date="2022-11" db="UniProtKB">
        <authorList>
            <consortium name="EnsemblMetazoa"/>
        </authorList>
    </citation>
    <scope>IDENTIFICATION</scope>
</reference>
<evidence type="ECO:0000256" key="12">
    <source>
        <dbReference type="ARBA" id="ARBA00022618"/>
    </source>
</evidence>
<evidence type="ECO:0000256" key="7">
    <source>
        <dbReference type="ARBA" id="ARBA00012513"/>
    </source>
</evidence>
<accession>A0A914BHT7</accession>
<dbReference type="AlphaFoldDB" id="A0A914BHT7"/>
<evidence type="ECO:0000256" key="24">
    <source>
        <dbReference type="ARBA" id="ARBA00023212"/>
    </source>
</evidence>
<evidence type="ECO:0000256" key="18">
    <source>
        <dbReference type="ARBA" id="ARBA00022777"/>
    </source>
</evidence>
<dbReference type="CDD" id="cd08217">
    <property type="entry name" value="STKc_Nek2"/>
    <property type="match status" value="1"/>
</dbReference>
<evidence type="ECO:0000256" key="29">
    <source>
        <dbReference type="ARBA" id="ARBA00047899"/>
    </source>
</evidence>
<comment type="subcellular location">
    <subcellularLocation>
        <location evidence="4">Chromosome</location>
        <location evidence="4">Centromere</location>
        <location evidence="4">Kinetochore</location>
    </subcellularLocation>
    <subcellularLocation>
        <location evidence="2">Cytoplasm</location>
        <location evidence="2">Cytoskeleton</location>
        <location evidence="2">Microtubule organizing center</location>
        <location evidence="2">Centrosome</location>
    </subcellularLocation>
    <subcellularLocation>
        <location evidence="5">Cytoplasm</location>
        <location evidence="5">Cytoskeleton</location>
        <location evidence="5">Spindle pole</location>
    </subcellularLocation>
    <subcellularLocation>
        <location evidence="3">Nucleus</location>
        <location evidence="3">Nucleolus</location>
    </subcellularLocation>
</comment>
<dbReference type="GO" id="GO:0051301">
    <property type="term" value="P:cell division"/>
    <property type="evidence" value="ECO:0007669"/>
    <property type="project" value="UniProtKB-KW"/>
</dbReference>
<protein>
    <recommendedName>
        <fullName evidence="31">Serine/threonine-protein kinase Nek2</fullName>
        <ecNumber evidence="7">2.7.11.1</ecNumber>
    </recommendedName>
    <alternativeName>
        <fullName evidence="32">Never in mitosis A-related kinase 2</fullName>
    </alternativeName>
</protein>
<dbReference type="Proteomes" id="UP000887568">
    <property type="component" value="Unplaced"/>
</dbReference>
<evidence type="ECO:0000256" key="4">
    <source>
        <dbReference type="ARBA" id="ARBA00004629"/>
    </source>
</evidence>
<evidence type="ECO:0000256" key="15">
    <source>
        <dbReference type="ARBA" id="ARBA00022723"/>
    </source>
</evidence>
<evidence type="ECO:0000256" key="21">
    <source>
        <dbReference type="ARBA" id="ARBA00022840"/>
    </source>
</evidence>
<evidence type="ECO:0000256" key="17">
    <source>
        <dbReference type="ARBA" id="ARBA00022776"/>
    </source>
</evidence>
<keyword evidence="37" id="KW-1185">Reference proteome</keyword>
<evidence type="ECO:0000256" key="10">
    <source>
        <dbReference type="ARBA" id="ARBA00022527"/>
    </source>
</evidence>
<dbReference type="SUPFAM" id="SSF56112">
    <property type="entry name" value="Protein kinase-like (PK-like)"/>
    <property type="match status" value="1"/>
</dbReference>
<dbReference type="GO" id="GO:0000776">
    <property type="term" value="C:kinetochore"/>
    <property type="evidence" value="ECO:0007669"/>
    <property type="project" value="UniProtKB-KW"/>
</dbReference>
<evidence type="ECO:0000256" key="1">
    <source>
        <dbReference type="ARBA" id="ARBA00001946"/>
    </source>
</evidence>
<keyword evidence="22" id="KW-0460">Magnesium</keyword>
<dbReference type="PROSITE" id="PS50011">
    <property type="entry name" value="PROTEIN_KINASE_DOM"/>
    <property type="match status" value="1"/>
</dbReference>
<dbReference type="EC" id="2.7.11.1" evidence="7"/>
<keyword evidence="19" id="KW-0159">Chromosome partition</keyword>
<evidence type="ECO:0000256" key="20">
    <source>
        <dbReference type="ARBA" id="ARBA00022838"/>
    </source>
</evidence>
<dbReference type="GO" id="GO:0004674">
    <property type="term" value="F:protein serine/threonine kinase activity"/>
    <property type="evidence" value="ECO:0007669"/>
    <property type="project" value="UniProtKB-KW"/>
</dbReference>
<dbReference type="GeneID" id="119743491"/>
<evidence type="ECO:0000256" key="5">
    <source>
        <dbReference type="ARBA" id="ARBA00004647"/>
    </source>
</evidence>
<dbReference type="Gene3D" id="3.30.200.20">
    <property type="entry name" value="Phosphorylase Kinase, domain 1"/>
    <property type="match status" value="2"/>
</dbReference>
<dbReference type="GO" id="GO:0005730">
    <property type="term" value="C:nucleolus"/>
    <property type="evidence" value="ECO:0007669"/>
    <property type="project" value="UniProtKB-SubCell"/>
</dbReference>
<keyword evidence="21" id="KW-0067">ATP-binding</keyword>
<dbReference type="PROSITE" id="PS00108">
    <property type="entry name" value="PROTEIN_KINASE_ST"/>
    <property type="match status" value="1"/>
</dbReference>
<evidence type="ECO:0000256" key="33">
    <source>
        <dbReference type="SAM" id="Coils"/>
    </source>
</evidence>
<sequence length="467" mass="54160">MPSKLSDYEVICTIGVGSYGKCKKIKRRSDGKILAWKEINYGSMSETEKQMLVSEVNLLRGLRHEFIVRYYDRIVDRNTTTIYIIMEYCEGGDLGSLISRCKRERKYLEEEFAWKVLRQITLALHECQQRVKGSAVLHRDLKPANVFLDAAHEVKLGDFGLARVLHHDTSFAKTFVGTPYYMSPELMDHCSYNEKSDMWSLGCLIYELCSLSPPFTAINQQHLAVKIKEGKFRPLPSPYSAELQELISRMLKIDAVLRPSIEDILKHSRILELSAPKKDRRSSQPDEASANKIQERLETVERREETLKRREAAVQRREDAIRLRERQLEERSRLLDTKEKCMATREKLTEEKLQRAETLLTQYQATRLQLNDRVKELQVEKVYQDDVHPACTGTTPKRVHFALQAPGKENKPPTKPTDPSLVSEKRQEGKAAQLKERLYKAKLRSLALQKEEQTAKYKSKLIMNMMR</sequence>
<dbReference type="EnsemblMetazoa" id="XM_038219910.1">
    <property type="protein sequence ID" value="XP_038075838.1"/>
    <property type="gene ID" value="LOC119743491"/>
</dbReference>
<dbReference type="GO" id="GO:0005813">
    <property type="term" value="C:centrosome"/>
    <property type="evidence" value="ECO:0007669"/>
    <property type="project" value="UniProtKB-SubCell"/>
</dbReference>
<feature type="domain" description="Protein kinase" evidence="35">
    <location>
        <begin position="8"/>
        <end position="270"/>
    </location>
</feature>
<dbReference type="RefSeq" id="XP_038075838.1">
    <property type="nucleotide sequence ID" value="XM_038219910.1"/>
</dbReference>
<keyword evidence="28" id="KW-0137">Centromere</keyword>
<evidence type="ECO:0000256" key="9">
    <source>
        <dbReference type="ARBA" id="ARBA00022490"/>
    </source>
</evidence>
<proteinExistence type="inferred from homology"/>
<feature type="coiled-coil region" evidence="33">
    <location>
        <begin position="346"/>
        <end position="380"/>
    </location>
</feature>
<evidence type="ECO:0000256" key="22">
    <source>
        <dbReference type="ARBA" id="ARBA00022842"/>
    </source>
</evidence>
<dbReference type="FunFam" id="3.30.200.20:FF:000151">
    <property type="entry name" value="G2-specific protein kinase nimA"/>
    <property type="match status" value="1"/>
</dbReference>
<evidence type="ECO:0000313" key="37">
    <source>
        <dbReference type="Proteomes" id="UP000887568"/>
    </source>
</evidence>
<evidence type="ECO:0000256" key="25">
    <source>
        <dbReference type="ARBA" id="ARBA00023242"/>
    </source>
</evidence>
<keyword evidence="17" id="KW-0498">Mitosis</keyword>
<evidence type="ECO:0000256" key="31">
    <source>
        <dbReference type="ARBA" id="ARBA00067730"/>
    </source>
</evidence>
<evidence type="ECO:0000256" key="13">
    <source>
        <dbReference type="ARBA" id="ARBA00022679"/>
    </source>
</evidence>
<evidence type="ECO:0000256" key="11">
    <source>
        <dbReference type="ARBA" id="ARBA00022553"/>
    </source>
</evidence>
<dbReference type="PANTHER" id="PTHR44899:SF10">
    <property type="entry name" value="NIMA-RELATED KINASE 2"/>
    <property type="match status" value="1"/>
</dbReference>
<dbReference type="GO" id="GO:0051225">
    <property type="term" value="P:spindle assembly"/>
    <property type="evidence" value="ECO:0007669"/>
    <property type="project" value="UniProtKB-ARBA"/>
</dbReference>